<sequence>MAKSSSCFPTFKCLKKKLDSNDSKLRTNIRMPTLREFLHTSNNAGTQTESQLSSFPKKMLYHTKSLQSSTPLTYRSTIAVRRDKSFVPLTSFDNSKEESKALNRINSPTISMLSRNSLNNTKNNTLFMSKNSFDAIFAKVDSESKIFTRKMLNPFEITEERKEVPAKGSNPFVVTDRHKPKIVAITPAKWKRTPNSSRPSIKINLRPTLGIVKDSDYLCSTSTSRACNHNFYSDTEDINLLK</sequence>
<protein>
    <submittedName>
        <fullName evidence="1">Uncharacterized protein</fullName>
    </submittedName>
</protein>
<proteinExistence type="predicted"/>
<dbReference type="Proteomes" id="UP000187209">
    <property type="component" value="Unassembled WGS sequence"/>
</dbReference>
<comment type="caution">
    <text evidence="1">The sequence shown here is derived from an EMBL/GenBank/DDBJ whole genome shotgun (WGS) entry which is preliminary data.</text>
</comment>
<name>A0A1R2AY44_9CILI</name>
<keyword evidence="2" id="KW-1185">Reference proteome</keyword>
<evidence type="ECO:0000313" key="1">
    <source>
        <dbReference type="EMBL" id="OMJ69438.1"/>
    </source>
</evidence>
<dbReference type="AlphaFoldDB" id="A0A1R2AY44"/>
<dbReference type="EMBL" id="MPUH01001198">
    <property type="protein sequence ID" value="OMJ69438.1"/>
    <property type="molecule type" value="Genomic_DNA"/>
</dbReference>
<reference evidence="1 2" key="1">
    <citation type="submission" date="2016-11" db="EMBL/GenBank/DDBJ databases">
        <title>The macronuclear genome of Stentor coeruleus: a giant cell with tiny introns.</title>
        <authorList>
            <person name="Slabodnick M."/>
            <person name="Ruby J.G."/>
            <person name="Reiff S.B."/>
            <person name="Swart E.C."/>
            <person name="Gosai S."/>
            <person name="Prabakaran S."/>
            <person name="Witkowska E."/>
            <person name="Larue G.E."/>
            <person name="Fisher S."/>
            <person name="Freeman R.M."/>
            <person name="Gunawardena J."/>
            <person name="Chu W."/>
            <person name="Stover N.A."/>
            <person name="Gregory B.D."/>
            <person name="Nowacki M."/>
            <person name="Derisi J."/>
            <person name="Roy S.W."/>
            <person name="Marshall W.F."/>
            <person name="Sood P."/>
        </authorList>
    </citation>
    <scope>NUCLEOTIDE SEQUENCE [LARGE SCALE GENOMIC DNA]</scope>
    <source>
        <strain evidence="1">WM001</strain>
    </source>
</reference>
<organism evidence="1 2">
    <name type="scientific">Stentor coeruleus</name>
    <dbReference type="NCBI Taxonomy" id="5963"/>
    <lineage>
        <taxon>Eukaryota</taxon>
        <taxon>Sar</taxon>
        <taxon>Alveolata</taxon>
        <taxon>Ciliophora</taxon>
        <taxon>Postciliodesmatophora</taxon>
        <taxon>Heterotrichea</taxon>
        <taxon>Heterotrichida</taxon>
        <taxon>Stentoridae</taxon>
        <taxon>Stentor</taxon>
    </lineage>
</organism>
<accession>A0A1R2AY44</accession>
<gene>
    <name evidence="1" type="ORF">SteCoe_32833</name>
</gene>
<evidence type="ECO:0000313" key="2">
    <source>
        <dbReference type="Proteomes" id="UP000187209"/>
    </source>
</evidence>